<reference evidence="1" key="1">
    <citation type="submission" date="2023-07" db="EMBL/GenBank/DDBJ databases">
        <authorList>
            <consortium name="AG Swart"/>
            <person name="Singh M."/>
            <person name="Singh A."/>
            <person name="Seah K."/>
            <person name="Emmerich C."/>
        </authorList>
    </citation>
    <scope>NUCLEOTIDE SEQUENCE</scope>
    <source>
        <strain evidence="1">DP1</strain>
    </source>
</reference>
<dbReference type="Proteomes" id="UP001295684">
    <property type="component" value="Unassembled WGS sequence"/>
</dbReference>
<organism evidence="1 2">
    <name type="scientific">Euplotes crassus</name>
    <dbReference type="NCBI Taxonomy" id="5936"/>
    <lineage>
        <taxon>Eukaryota</taxon>
        <taxon>Sar</taxon>
        <taxon>Alveolata</taxon>
        <taxon>Ciliophora</taxon>
        <taxon>Intramacronucleata</taxon>
        <taxon>Spirotrichea</taxon>
        <taxon>Hypotrichia</taxon>
        <taxon>Euplotida</taxon>
        <taxon>Euplotidae</taxon>
        <taxon>Moneuplotes</taxon>
    </lineage>
</organism>
<evidence type="ECO:0000313" key="1">
    <source>
        <dbReference type="EMBL" id="CAI2381996.1"/>
    </source>
</evidence>
<evidence type="ECO:0000313" key="2">
    <source>
        <dbReference type="Proteomes" id="UP001295684"/>
    </source>
</evidence>
<protein>
    <submittedName>
        <fullName evidence="1">Uncharacterized protein</fullName>
    </submittedName>
</protein>
<dbReference type="EMBL" id="CAMPGE010024134">
    <property type="protein sequence ID" value="CAI2381996.1"/>
    <property type="molecule type" value="Genomic_DNA"/>
</dbReference>
<accession>A0AAD2D728</accession>
<dbReference type="AlphaFoldDB" id="A0AAD2D728"/>
<sequence length="63" mass="6916">MRFIFSTCQPSLGVGSIISISSFSLAFGKIMLKQSNLSLLYNSLAFLTLPLSAKKMFLLLCHS</sequence>
<comment type="caution">
    <text evidence="1">The sequence shown here is derived from an EMBL/GenBank/DDBJ whole genome shotgun (WGS) entry which is preliminary data.</text>
</comment>
<keyword evidence="2" id="KW-1185">Reference proteome</keyword>
<gene>
    <name evidence="1" type="ORF">ECRASSUSDP1_LOCUS23463</name>
</gene>
<name>A0AAD2D728_EUPCR</name>
<proteinExistence type="predicted"/>